<evidence type="ECO:0000256" key="8">
    <source>
        <dbReference type="SAM" id="Phobius"/>
    </source>
</evidence>
<name>A0A2W3ZMB7_9ENTE</name>
<evidence type="ECO:0000256" key="7">
    <source>
        <dbReference type="ARBA" id="ARBA00023136"/>
    </source>
</evidence>
<dbReference type="AlphaFoldDB" id="A0A2W3ZMB7"/>
<dbReference type="InterPro" id="IPR002549">
    <property type="entry name" value="AI-2E-like"/>
</dbReference>
<dbReference type="EMBL" id="PIEU01000046">
    <property type="protein sequence ID" value="PZL75224.1"/>
    <property type="molecule type" value="Genomic_DNA"/>
</dbReference>
<feature type="transmembrane region" description="Helical" evidence="8">
    <location>
        <begin position="273"/>
        <end position="296"/>
    </location>
</feature>
<keyword evidence="5 8" id="KW-0812">Transmembrane</keyword>
<dbReference type="GO" id="GO:0055085">
    <property type="term" value="P:transmembrane transport"/>
    <property type="evidence" value="ECO:0007669"/>
    <property type="project" value="TreeGrafter"/>
</dbReference>
<gene>
    <name evidence="9" type="ORF">CI088_05680</name>
</gene>
<feature type="transmembrane region" description="Helical" evidence="8">
    <location>
        <begin position="12"/>
        <end position="35"/>
    </location>
</feature>
<keyword evidence="6 8" id="KW-1133">Transmembrane helix</keyword>
<comment type="similarity">
    <text evidence="2">Belongs to the autoinducer-2 exporter (AI-2E) (TC 2.A.86) family.</text>
</comment>
<feature type="transmembrane region" description="Helical" evidence="8">
    <location>
        <begin position="41"/>
        <end position="66"/>
    </location>
</feature>
<dbReference type="PANTHER" id="PTHR21716">
    <property type="entry name" value="TRANSMEMBRANE PROTEIN"/>
    <property type="match status" value="1"/>
</dbReference>
<evidence type="ECO:0000256" key="4">
    <source>
        <dbReference type="ARBA" id="ARBA00022475"/>
    </source>
</evidence>
<comment type="subcellular location">
    <subcellularLocation>
        <location evidence="1">Cell membrane</location>
        <topology evidence="1">Multi-pass membrane protein</topology>
    </subcellularLocation>
</comment>
<keyword evidence="4" id="KW-1003">Cell membrane</keyword>
<evidence type="ECO:0000256" key="5">
    <source>
        <dbReference type="ARBA" id="ARBA00022692"/>
    </source>
</evidence>
<keyword evidence="3" id="KW-0813">Transport</keyword>
<accession>A0A2W3ZMB7</accession>
<proteinExistence type="inferred from homology"/>
<dbReference type="Pfam" id="PF01594">
    <property type="entry name" value="AI-2E_transport"/>
    <property type="match status" value="1"/>
</dbReference>
<protein>
    <submittedName>
        <fullName evidence="9">AI-2E family transporter</fullName>
    </submittedName>
</protein>
<evidence type="ECO:0000256" key="3">
    <source>
        <dbReference type="ARBA" id="ARBA00022448"/>
    </source>
</evidence>
<evidence type="ECO:0000256" key="1">
    <source>
        <dbReference type="ARBA" id="ARBA00004651"/>
    </source>
</evidence>
<comment type="caution">
    <text evidence="9">The sequence shown here is derived from an EMBL/GenBank/DDBJ whole genome shotgun (WGS) entry which is preliminary data.</text>
</comment>
<keyword evidence="10" id="KW-1185">Reference proteome</keyword>
<evidence type="ECO:0000313" key="10">
    <source>
        <dbReference type="Proteomes" id="UP000249828"/>
    </source>
</evidence>
<dbReference type="PANTHER" id="PTHR21716:SF53">
    <property type="entry name" value="PERMEASE PERM-RELATED"/>
    <property type="match status" value="1"/>
</dbReference>
<feature type="transmembrane region" description="Helical" evidence="8">
    <location>
        <begin position="234"/>
        <end position="253"/>
    </location>
</feature>
<sequence length="393" mass="43819">MEKKQETRWIKFLGGKNLIFTLVALLLLGAVIFIFHQVGFIFGPIGVVFKTVIGPTILALILYYLFNPVVNWLEKHKVKRVYGVSAIFIILVALIIIGIILVVPIIQKQVDGLIQSFPQYMDDLNKMVTDFFHNSVLEKPLANALNGIQRWFGNVSDGIGSYFSKAVEGASTVFSTLTGFALVMVTAPIITFFLLKDDQKLFSFVLKIIPPRFRSDAKEIGATMSSQVGAYLKGQILVSIAIGILTFIGFWLIKVPYSGTLSIIVGITAVIPYIGPVIAFIPAAIVALMVSFGMFIKMSFVWMLVQMLNGHLIAPQVMGKRLVVHPLTIVIVLLVMGDLLGMFGLIFGIPIYAIAKVLVTYIFRKFKQRYNQFYGDSGEYEDTEFSKEEYLDE</sequence>
<organism evidence="9 10">
    <name type="scientific">Enterococcus plantarum</name>
    <dbReference type="NCBI Taxonomy" id="1077675"/>
    <lineage>
        <taxon>Bacteria</taxon>
        <taxon>Bacillati</taxon>
        <taxon>Bacillota</taxon>
        <taxon>Bacilli</taxon>
        <taxon>Lactobacillales</taxon>
        <taxon>Enterococcaceae</taxon>
        <taxon>Enterococcus</taxon>
    </lineage>
</organism>
<feature type="transmembrane region" description="Helical" evidence="8">
    <location>
        <begin position="317"/>
        <end position="336"/>
    </location>
</feature>
<dbReference type="RefSeq" id="WP_111247486.1">
    <property type="nucleotide sequence ID" value="NZ_PIEU01000046.1"/>
</dbReference>
<dbReference type="Proteomes" id="UP000249828">
    <property type="component" value="Unassembled WGS sequence"/>
</dbReference>
<feature type="transmembrane region" description="Helical" evidence="8">
    <location>
        <begin position="342"/>
        <end position="363"/>
    </location>
</feature>
<dbReference type="GO" id="GO:0005886">
    <property type="term" value="C:plasma membrane"/>
    <property type="evidence" value="ECO:0007669"/>
    <property type="project" value="UniProtKB-SubCell"/>
</dbReference>
<feature type="transmembrane region" description="Helical" evidence="8">
    <location>
        <begin position="173"/>
        <end position="195"/>
    </location>
</feature>
<evidence type="ECO:0000313" key="9">
    <source>
        <dbReference type="EMBL" id="PZL75224.1"/>
    </source>
</evidence>
<keyword evidence="7 8" id="KW-0472">Membrane</keyword>
<evidence type="ECO:0000256" key="2">
    <source>
        <dbReference type="ARBA" id="ARBA00009773"/>
    </source>
</evidence>
<reference evidence="9 10" key="1">
    <citation type="submission" date="2017-11" db="EMBL/GenBank/DDBJ databases">
        <title>Draft genome sequence of Enterococcus plantarum TRW2 strain isolated from lettuce.</title>
        <authorList>
            <person name="Kim E.B."/>
            <person name="Marco M.L."/>
            <person name="Williams T.R."/>
            <person name="You I.H."/>
        </authorList>
    </citation>
    <scope>NUCLEOTIDE SEQUENCE [LARGE SCALE GENOMIC DNA]</scope>
    <source>
        <strain evidence="9 10">TRW2</strain>
    </source>
</reference>
<evidence type="ECO:0000256" key="6">
    <source>
        <dbReference type="ARBA" id="ARBA00022989"/>
    </source>
</evidence>
<dbReference type="STRING" id="1077675.BCR22_13860"/>
<feature type="transmembrane region" description="Helical" evidence="8">
    <location>
        <begin position="86"/>
        <end position="106"/>
    </location>
</feature>